<organism evidence="2 3">
    <name type="scientific">Eubacterium callanderi</name>
    <dbReference type="NCBI Taxonomy" id="53442"/>
    <lineage>
        <taxon>Bacteria</taxon>
        <taxon>Bacillati</taxon>
        <taxon>Bacillota</taxon>
        <taxon>Clostridia</taxon>
        <taxon>Eubacteriales</taxon>
        <taxon>Eubacteriaceae</taxon>
        <taxon>Eubacterium</taxon>
    </lineage>
</organism>
<dbReference type="NCBIfam" id="TIGR01549">
    <property type="entry name" value="HAD-SF-IA-v1"/>
    <property type="match status" value="1"/>
</dbReference>
<dbReference type="InterPro" id="IPR023198">
    <property type="entry name" value="PGP-like_dom2"/>
</dbReference>
<dbReference type="SUPFAM" id="SSF56784">
    <property type="entry name" value="HAD-like"/>
    <property type="match status" value="1"/>
</dbReference>
<dbReference type="GO" id="GO:0016787">
    <property type="term" value="F:hydrolase activity"/>
    <property type="evidence" value="ECO:0007669"/>
    <property type="project" value="UniProtKB-KW"/>
</dbReference>
<dbReference type="AlphaFoldDB" id="A0A1I5MWX6"/>
<dbReference type="SFLD" id="SFLDS00003">
    <property type="entry name" value="Haloacid_Dehalogenase"/>
    <property type="match status" value="1"/>
</dbReference>
<proteinExistence type="predicted"/>
<evidence type="ECO:0000256" key="1">
    <source>
        <dbReference type="ARBA" id="ARBA00022801"/>
    </source>
</evidence>
<comment type="caution">
    <text evidence="2">The sequence shown here is derived from an EMBL/GenBank/DDBJ whole genome shotgun (WGS) entry which is preliminary data.</text>
</comment>
<dbReference type="PANTHER" id="PTHR43316">
    <property type="entry name" value="HYDROLASE, HALOACID DELAHOGENASE-RELATED"/>
    <property type="match status" value="1"/>
</dbReference>
<dbReference type="SFLD" id="SFLDG01129">
    <property type="entry name" value="C1.5:_HAD__Beta-PGM__Phosphata"/>
    <property type="match status" value="1"/>
</dbReference>
<dbReference type="InterPro" id="IPR023214">
    <property type="entry name" value="HAD_sf"/>
</dbReference>
<evidence type="ECO:0000313" key="3">
    <source>
        <dbReference type="Proteomes" id="UP000586254"/>
    </source>
</evidence>
<dbReference type="Gene3D" id="3.40.50.1000">
    <property type="entry name" value="HAD superfamily/HAD-like"/>
    <property type="match status" value="1"/>
</dbReference>
<reference evidence="2 3" key="1">
    <citation type="submission" date="2020-07" db="EMBL/GenBank/DDBJ databases">
        <title>Organ Donor 1.</title>
        <authorList>
            <person name="Marsh A.J."/>
            <person name="Azcarate-Peril M.A."/>
        </authorList>
    </citation>
    <scope>NUCLEOTIDE SEQUENCE [LARGE SCALE GENOMIC DNA]</scope>
    <source>
        <strain evidence="2 3">AMC0717</strain>
    </source>
</reference>
<dbReference type="PANTHER" id="PTHR43316:SF3">
    <property type="entry name" value="HALOACID DEHALOGENASE, TYPE II (AFU_ORTHOLOGUE AFUA_2G07750)-RELATED"/>
    <property type="match status" value="1"/>
</dbReference>
<keyword evidence="1 2" id="KW-0378">Hydrolase</keyword>
<dbReference type="Gene3D" id="1.10.150.240">
    <property type="entry name" value="Putative phosphatase, domain 2"/>
    <property type="match status" value="1"/>
</dbReference>
<protein>
    <submittedName>
        <fullName evidence="2">HAD family hydrolase</fullName>
    </submittedName>
</protein>
<dbReference type="Proteomes" id="UP000586254">
    <property type="component" value="Unassembled WGS sequence"/>
</dbReference>
<sequence length="224" mass="25363">MLKAVFIDYTGTIMKEAGKDVEEMTMRLYKNSDIESPQAMLNYWWGKLKKYENESFGDAFLTEDEIVDKLLADCVEELNLQENLEEAHELCRRFWMYAPAFEDAKPFFENCPLPIYVITNNGVRYVGEGMRHKALEPAGIICGDMARAYKPHRELFEKALEISGCSAHEVIHIGDSMASDVAGARAAGIRPILLDRKGTQETDGVMVVRSLDEALAFIVKELEQ</sequence>
<accession>A0A1I5MWX6</accession>
<dbReference type="EMBL" id="JACCKS010000007">
    <property type="protein sequence ID" value="NZA38061.1"/>
    <property type="molecule type" value="Genomic_DNA"/>
</dbReference>
<dbReference type="InterPro" id="IPR006439">
    <property type="entry name" value="HAD-SF_hydro_IA"/>
</dbReference>
<name>A0A1I5MWX6_9FIRM</name>
<dbReference type="InterPro" id="IPR036412">
    <property type="entry name" value="HAD-like_sf"/>
</dbReference>
<dbReference type="InterPro" id="IPR051540">
    <property type="entry name" value="S-2-haloacid_dehalogenase"/>
</dbReference>
<dbReference type="Pfam" id="PF00702">
    <property type="entry name" value="Hydrolase"/>
    <property type="match status" value="1"/>
</dbReference>
<evidence type="ECO:0000313" key="2">
    <source>
        <dbReference type="EMBL" id="NZA38061.1"/>
    </source>
</evidence>
<gene>
    <name evidence="2" type="ORF">H0N91_07875</name>
</gene>
<dbReference type="RefSeq" id="WP_090413949.1">
    <property type="nucleotide sequence ID" value="NZ_CABJAI010000006.1"/>
</dbReference>